<proteinExistence type="predicted"/>
<accession>A0AAW1SE40</accession>
<sequence>MKYATFAVSGSDLALGSQDTASCGYSRYHLTVSGEFAYYESGSLSYSVQPDNGQLVFTVRTNGIAVCTGYYQVSSGSLWGISSSSVTTSSTSSSGSSGSCFPGVASVHTRQGSVAMADLNVGDEVLVALPGREPHYEAVFMFSHQDKHFVNPFRTLETDAGHTLMLTPGHYLWASGSDATDRFALVRAADVRVGQWVWASSGTGSAAVAPTRVTRVSTASAQGLFNPHTASGSIMVDGVVAATFTETISASLALHTVVTFPAQLLYRLAPTQALAAQLNTALLKTYHQSVQAIHAIMAPQLTMQ</sequence>
<dbReference type="InterPro" id="IPR052140">
    <property type="entry name" value="Dev_Signal_Hedgehog-like"/>
</dbReference>
<protein>
    <recommendedName>
        <fullName evidence="1">Hint domain-containing protein</fullName>
    </recommendedName>
</protein>
<evidence type="ECO:0000313" key="2">
    <source>
        <dbReference type="EMBL" id="KAK9844755.1"/>
    </source>
</evidence>
<dbReference type="Gene3D" id="2.170.16.10">
    <property type="entry name" value="Hedgehog/Intein (Hint) domain"/>
    <property type="match status" value="1"/>
</dbReference>
<dbReference type="Pfam" id="PF01079">
    <property type="entry name" value="Hint"/>
    <property type="match status" value="1"/>
</dbReference>
<dbReference type="PANTHER" id="PTHR46706:SF12">
    <property type="entry name" value="PROTEIN QUA-1-RELATED"/>
    <property type="match status" value="1"/>
</dbReference>
<name>A0AAW1SE40_9CHLO</name>
<keyword evidence="3" id="KW-1185">Reference proteome</keyword>
<dbReference type="AlphaFoldDB" id="A0AAW1SE40"/>
<reference evidence="2 3" key="1">
    <citation type="journal article" date="2024" name="Nat. Commun.">
        <title>Phylogenomics reveals the evolutionary origins of lichenization in chlorophyte algae.</title>
        <authorList>
            <person name="Puginier C."/>
            <person name="Libourel C."/>
            <person name="Otte J."/>
            <person name="Skaloud P."/>
            <person name="Haon M."/>
            <person name="Grisel S."/>
            <person name="Petersen M."/>
            <person name="Berrin J.G."/>
            <person name="Delaux P.M."/>
            <person name="Dal Grande F."/>
            <person name="Keller J."/>
        </authorList>
    </citation>
    <scope>NUCLEOTIDE SEQUENCE [LARGE SCALE GENOMIC DNA]</scope>
    <source>
        <strain evidence="2 3">SAG 2145</strain>
    </source>
</reference>
<dbReference type="InterPro" id="IPR036844">
    <property type="entry name" value="Hint_dom_sf"/>
</dbReference>
<evidence type="ECO:0000259" key="1">
    <source>
        <dbReference type="SMART" id="SM00306"/>
    </source>
</evidence>
<dbReference type="Proteomes" id="UP001438707">
    <property type="component" value="Unassembled WGS sequence"/>
</dbReference>
<organism evidence="2 3">
    <name type="scientific">Apatococcus lobatus</name>
    <dbReference type="NCBI Taxonomy" id="904363"/>
    <lineage>
        <taxon>Eukaryota</taxon>
        <taxon>Viridiplantae</taxon>
        <taxon>Chlorophyta</taxon>
        <taxon>core chlorophytes</taxon>
        <taxon>Trebouxiophyceae</taxon>
        <taxon>Chlorellales</taxon>
        <taxon>Chlorellaceae</taxon>
        <taxon>Apatococcus</taxon>
    </lineage>
</organism>
<dbReference type="SUPFAM" id="SSF51294">
    <property type="entry name" value="Hedgehog/intein (Hint) domain"/>
    <property type="match status" value="1"/>
</dbReference>
<evidence type="ECO:0000313" key="3">
    <source>
        <dbReference type="Proteomes" id="UP001438707"/>
    </source>
</evidence>
<gene>
    <name evidence="2" type="ORF">WJX74_006431</name>
</gene>
<feature type="domain" description="Hint" evidence="1">
    <location>
        <begin position="98"/>
        <end position="201"/>
    </location>
</feature>
<dbReference type="InterPro" id="IPR001767">
    <property type="entry name" value="Hedgehog_Hint"/>
</dbReference>
<dbReference type="InterPro" id="IPR003587">
    <property type="entry name" value="Hint_dom_N"/>
</dbReference>
<dbReference type="SMART" id="SM00306">
    <property type="entry name" value="HintN"/>
    <property type="match status" value="1"/>
</dbReference>
<comment type="caution">
    <text evidence="2">The sequence shown here is derived from an EMBL/GenBank/DDBJ whole genome shotgun (WGS) entry which is preliminary data.</text>
</comment>
<dbReference type="EMBL" id="JALJOS010000001">
    <property type="protein sequence ID" value="KAK9844755.1"/>
    <property type="molecule type" value="Genomic_DNA"/>
</dbReference>
<dbReference type="GO" id="GO:0016540">
    <property type="term" value="P:protein autoprocessing"/>
    <property type="evidence" value="ECO:0007669"/>
    <property type="project" value="InterPro"/>
</dbReference>
<dbReference type="PANTHER" id="PTHR46706">
    <property type="entry name" value="PROTEIN QUA-1-RELATED"/>
    <property type="match status" value="1"/>
</dbReference>